<name>A0A0C2SMH5_AMAMK</name>
<keyword evidence="2" id="KW-1185">Reference proteome</keyword>
<dbReference type="HOGENOM" id="CLU_2037479_0_0_1"/>
<evidence type="ECO:0000313" key="2">
    <source>
        <dbReference type="Proteomes" id="UP000054549"/>
    </source>
</evidence>
<sequence>MKYVHSTLRCHSYNDGDPGTLTQRFFYPIPILDTSAHAIRVSADSTTATRPAKSSSNFKALFKALETSDVASLFPGLTSFYSENREFEFSNLALRYYVDPPPGARLYSRWIRRPEEGLIRY</sequence>
<dbReference type="InParanoid" id="A0A0C2SMH5"/>
<proteinExistence type="predicted"/>
<dbReference type="OrthoDB" id="5853397at2759"/>
<accession>A0A0C2SMH5</accession>
<reference evidence="1 2" key="1">
    <citation type="submission" date="2014-04" db="EMBL/GenBank/DDBJ databases">
        <title>Evolutionary Origins and Diversification of the Mycorrhizal Mutualists.</title>
        <authorList>
            <consortium name="DOE Joint Genome Institute"/>
            <consortium name="Mycorrhizal Genomics Consortium"/>
            <person name="Kohler A."/>
            <person name="Kuo A."/>
            <person name="Nagy L.G."/>
            <person name="Floudas D."/>
            <person name="Copeland A."/>
            <person name="Barry K.W."/>
            <person name="Cichocki N."/>
            <person name="Veneault-Fourrey C."/>
            <person name="LaButti K."/>
            <person name="Lindquist E.A."/>
            <person name="Lipzen A."/>
            <person name="Lundell T."/>
            <person name="Morin E."/>
            <person name="Murat C."/>
            <person name="Riley R."/>
            <person name="Ohm R."/>
            <person name="Sun H."/>
            <person name="Tunlid A."/>
            <person name="Henrissat B."/>
            <person name="Grigoriev I.V."/>
            <person name="Hibbett D.S."/>
            <person name="Martin F."/>
        </authorList>
    </citation>
    <scope>NUCLEOTIDE SEQUENCE [LARGE SCALE GENOMIC DNA]</scope>
    <source>
        <strain evidence="1 2">Koide BX008</strain>
    </source>
</reference>
<organism evidence="1 2">
    <name type="scientific">Amanita muscaria (strain Koide BX008)</name>
    <dbReference type="NCBI Taxonomy" id="946122"/>
    <lineage>
        <taxon>Eukaryota</taxon>
        <taxon>Fungi</taxon>
        <taxon>Dikarya</taxon>
        <taxon>Basidiomycota</taxon>
        <taxon>Agaricomycotina</taxon>
        <taxon>Agaricomycetes</taxon>
        <taxon>Agaricomycetidae</taxon>
        <taxon>Agaricales</taxon>
        <taxon>Pluteineae</taxon>
        <taxon>Amanitaceae</taxon>
        <taxon>Amanita</taxon>
    </lineage>
</organism>
<dbReference type="AlphaFoldDB" id="A0A0C2SMH5"/>
<gene>
    <name evidence="1" type="ORF">M378DRAFT_163200</name>
</gene>
<dbReference type="Proteomes" id="UP000054549">
    <property type="component" value="Unassembled WGS sequence"/>
</dbReference>
<protein>
    <submittedName>
        <fullName evidence="1">Uncharacterized protein</fullName>
    </submittedName>
</protein>
<evidence type="ECO:0000313" key="1">
    <source>
        <dbReference type="EMBL" id="KIL64440.1"/>
    </source>
</evidence>
<dbReference type="EMBL" id="KN818249">
    <property type="protein sequence ID" value="KIL64440.1"/>
    <property type="molecule type" value="Genomic_DNA"/>
</dbReference>